<dbReference type="EMBL" id="BAAAQK010000004">
    <property type="protein sequence ID" value="GAA1836007.1"/>
    <property type="molecule type" value="Genomic_DNA"/>
</dbReference>
<evidence type="ECO:0000313" key="5">
    <source>
        <dbReference type="Proteomes" id="UP001500449"/>
    </source>
</evidence>
<dbReference type="InterPro" id="IPR013786">
    <property type="entry name" value="AcylCoA_DH/ox_N"/>
</dbReference>
<accession>A0ABN2MRF5</accession>
<feature type="domain" description="Acyl-CoA dehydrogenase/oxidase N-terminal" evidence="2">
    <location>
        <begin position="28"/>
        <end position="99"/>
    </location>
</feature>
<dbReference type="InterPro" id="IPR046373">
    <property type="entry name" value="Acyl-CoA_Oxase/DH_mid-dom_sf"/>
</dbReference>
<dbReference type="PANTHER" id="PTHR43884">
    <property type="entry name" value="ACYL-COA DEHYDROGENASE"/>
    <property type="match status" value="1"/>
</dbReference>
<dbReference type="Pfam" id="PF08028">
    <property type="entry name" value="Acyl-CoA_dh_2"/>
    <property type="match status" value="1"/>
</dbReference>
<dbReference type="RefSeq" id="WP_344413476.1">
    <property type="nucleotide sequence ID" value="NZ_BAAAQK010000004.1"/>
</dbReference>
<gene>
    <name evidence="4" type="ORF">GCM10009836_13020</name>
</gene>
<dbReference type="PIRSF" id="PIRSF016578">
    <property type="entry name" value="HsaA"/>
    <property type="match status" value="1"/>
</dbReference>
<protein>
    <submittedName>
        <fullName evidence="4">Acyl-CoA dehydrogenase family protein</fullName>
    </submittedName>
</protein>
<dbReference type="Gene3D" id="2.40.110.10">
    <property type="entry name" value="Butyryl-CoA Dehydrogenase, subunit A, domain 2"/>
    <property type="match status" value="1"/>
</dbReference>
<feature type="domain" description="Acyl-CoA dehydrogenase C-terminal" evidence="3">
    <location>
        <begin position="248"/>
        <end position="373"/>
    </location>
</feature>
<reference evidence="4 5" key="1">
    <citation type="journal article" date="2019" name="Int. J. Syst. Evol. Microbiol.">
        <title>The Global Catalogue of Microorganisms (GCM) 10K type strain sequencing project: providing services to taxonomists for standard genome sequencing and annotation.</title>
        <authorList>
            <consortium name="The Broad Institute Genomics Platform"/>
            <consortium name="The Broad Institute Genome Sequencing Center for Infectious Disease"/>
            <person name="Wu L."/>
            <person name="Ma J."/>
        </authorList>
    </citation>
    <scope>NUCLEOTIDE SEQUENCE [LARGE SCALE GENOMIC DNA]</scope>
    <source>
        <strain evidence="4 5">JCM 16009</strain>
    </source>
</reference>
<evidence type="ECO:0000259" key="2">
    <source>
        <dbReference type="Pfam" id="PF02771"/>
    </source>
</evidence>
<comment type="caution">
    <text evidence="4">The sequence shown here is derived from an EMBL/GenBank/DDBJ whole genome shotgun (WGS) entry which is preliminary data.</text>
</comment>
<dbReference type="Gene3D" id="1.20.140.10">
    <property type="entry name" value="Butyryl-CoA Dehydrogenase, subunit A, domain 3"/>
    <property type="match status" value="1"/>
</dbReference>
<dbReference type="InterPro" id="IPR036250">
    <property type="entry name" value="AcylCo_DH-like_C"/>
</dbReference>
<dbReference type="Gene3D" id="1.10.540.10">
    <property type="entry name" value="Acyl-CoA dehydrogenase/oxidase, N-terminal domain"/>
    <property type="match status" value="1"/>
</dbReference>
<organism evidence="4 5">
    <name type="scientific">Pseudonocardia ailaonensis</name>
    <dbReference type="NCBI Taxonomy" id="367279"/>
    <lineage>
        <taxon>Bacteria</taxon>
        <taxon>Bacillati</taxon>
        <taxon>Actinomycetota</taxon>
        <taxon>Actinomycetes</taxon>
        <taxon>Pseudonocardiales</taxon>
        <taxon>Pseudonocardiaceae</taxon>
        <taxon>Pseudonocardia</taxon>
    </lineage>
</organism>
<evidence type="ECO:0000313" key="4">
    <source>
        <dbReference type="EMBL" id="GAA1836007.1"/>
    </source>
</evidence>
<sequence>MTTHLTTVDRDAFLLRLRDRVDRPDYIDRTAEADRLGRLSIDNVRALQDLGITGMVVDPAHEGGGADLDLAVRVTETLGYRDASTAVALNMHWSGARALARIPSFPRRDEALDAIRRHEAVICGAFSVPSGSLDARTARLQCRADGGDFVFSGRAGFGSMSDAATYAMLGAILTEDTTGEPRFVMTIGRFGEPGLVNHHNWSAMGMRATGSNDIECTDLRVPRSDCLVIPLDSLRSQRQGDSAFVAFGIAGIWLGLAQAAFDFTTDHVQHRYGYMAEGTFNPTPGRFHADEAWAHTAIGNMDHWLGTGRALLYDMVRRMDPDSTDEHRLTRDLVRTLFHLRRMVEEVAMGAMKTCGAHGYVTDRPLERIFRDLVGGVVMAWKTDQLQQTLGMGALGRAIRFTGPAGS</sequence>
<name>A0ABN2MRF5_9PSEU</name>
<keyword evidence="5" id="KW-1185">Reference proteome</keyword>
<evidence type="ECO:0000259" key="3">
    <source>
        <dbReference type="Pfam" id="PF08028"/>
    </source>
</evidence>
<dbReference type="SUPFAM" id="SSF47203">
    <property type="entry name" value="Acyl-CoA dehydrogenase C-terminal domain-like"/>
    <property type="match status" value="1"/>
</dbReference>
<dbReference type="SUPFAM" id="SSF56645">
    <property type="entry name" value="Acyl-CoA dehydrogenase NM domain-like"/>
    <property type="match status" value="1"/>
</dbReference>
<dbReference type="Proteomes" id="UP001500449">
    <property type="component" value="Unassembled WGS sequence"/>
</dbReference>
<dbReference type="Pfam" id="PF02771">
    <property type="entry name" value="Acyl-CoA_dh_N"/>
    <property type="match status" value="1"/>
</dbReference>
<keyword evidence="1" id="KW-0560">Oxidoreductase</keyword>
<evidence type="ECO:0000256" key="1">
    <source>
        <dbReference type="ARBA" id="ARBA00023002"/>
    </source>
</evidence>
<dbReference type="InterPro" id="IPR009100">
    <property type="entry name" value="AcylCoA_DH/oxidase_NM_dom_sf"/>
</dbReference>
<dbReference type="InterPro" id="IPR013107">
    <property type="entry name" value="Acyl-CoA_DH_C"/>
</dbReference>
<dbReference type="InterPro" id="IPR037069">
    <property type="entry name" value="AcylCoA_DH/ox_N_sf"/>
</dbReference>
<proteinExistence type="predicted"/>
<dbReference type="PANTHER" id="PTHR43884:SF25">
    <property type="entry name" value="ACYL-COA DEHYDROGENASE YDBM-RELATED"/>
    <property type="match status" value="1"/>
</dbReference>